<dbReference type="InterPro" id="IPR011990">
    <property type="entry name" value="TPR-like_helical_dom_sf"/>
</dbReference>
<dbReference type="AlphaFoldDB" id="A0AAN6GA11"/>
<comment type="caution">
    <text evidence="2">The sequence shown here is derived from an EMBL/GenBank/DDBJ whole genome shotgun (WGS) entry which is preliminary data.</text>
</comment>
<dbReference type="Proteomes" id="UP001176521">
    <property type="component" value="Unassembled WGS sequence"/>
</dbReference>
<dbReference type="Gene3D" id="1.25.40.10">
    <property type="entry name" value="Tetratricopeptide repeat domain"/>
    <property type="match status" value="1"/>
</dbReference>
<gene>
    <name evidence="2" type="ORF">OC842_004974</name>
</gene>
<feature type="compositionally biased region" description="Acidic residues" evidence="1">
    <location>
        <begin position="25"/>
        <end position="38"/>
    </location>
</feature>
<dbReference type="EMBL" id="JAPDMQ010000323">
    <property type="protein sequence ID" value="KAK0527118.1"/>
    <property type="molecule type" value="Genomic_DNA"/>
</dbReference>
<name>A0AAN6GA11_9BASI</name>
<feature type="compositionally biased region" description="Basic residues" evidence="1">
    <location>
        <begin position="51"/>
        <end position="62"/>
    </location>
</feature>
<sequence>MPDSAMLDPETAASDDESVFSRDSDESDIDGDELVDEASEARAGDGASHASLKKTKARKPKPTHADVLRLEQEDVEASSMHTDEAALVTAPLCHKAPEMAQHLPAGSPLHKLWRDIEAIWPGVGPLVRECVHQVNAILLLAITVRRFRTAVHNFCLRNLRFFQKLALQEKRQGRHTTPGTLESLVASSLLSNMKLFQSKLEQWESLTQEWQWQNRAEWEESLRLRANDADTLIRATHMEVPMGKLAPLLIGAHPHTRPLETRVISKCYTDATVQTADAADLDLRRQPVITELVTTLPRIYPWISAITAQQLPDAVDAHVNEGMPDGEEGVFVSVSRRELQLESLKFEDQEAARRWRDDAWWELTGFATSIDAGSSFLTKPSALFGLQRMLLVCVQTDILVRLSAFAEIVAIALRHEFAFAPSMINTWRLAHALLLLAHGFDQSRKPELGIQAATEAVRLLESICDAGSDGMRTALASAKLQLATTLRTNPPIFVESDAHTLAIDTARLRQSRRYSAQAVQLWRERLHRAPTDWNSQLALGIALLARWRLQHDDFEPLTWRTRNIMELLHVESTECFQQVAQAHPELGEPILARSFRQRSEYLPTRLVDRLSDYDKALEIYQRWATDWPRENLRWIVEMHSARGDILLKLHRNGDAAAAFTQGIEIGSLLGSYSEWMHLMRAKASFKLGSYDCAMRDVDVVFDLLGPDPSETLPSYRSALVLKGICMWMTEGDDAYAEALSFVERGVHIYRSVADVTPTSEDYILGLCWFAALRCADDGLLEAKSHARRALELVQKQKSSEFLPRKACLAQSLLFSAAVLFEADEWHEAKAHISQAADLIREGRTAARQTDEPTRKTIWLLLAHILRNRPGAAEEEDEHGQLLVMDPARAEEIAVMKATANQARREARKLGCVGFFHRLGISGIQYL</sequence>
<dbReference type="SUPFAM" id="SSF48452">
    <property type="entry name" value="TPR-like"/>
    <property type="match status" value="1"/>
</dbReference>
<reference evidence="2" key="1">
    <citation type="journal article" date="2023" name="PhytoFront">
        <title>Draft Genome Resources of Seven Strains of Tilletia horrida, Causal Agent of Kernel Smut of Rice.</title>
        <authorList>
            <person name="Khanal S."/>
            <person name="Antony Babu S."/>
            <person name="Zhou X.G."/>
        </authorList>
    </citation>
    <scope>NUCLEOTIDE SEQUENCE</scope>
    <source>
        <strain evidence="2">TX3</strain>
    </source>
</reference>
<evidence type="ECO:0000256" key="1">
    <source>
        <dbReference type="SAM" id="MobiDB-lite"/>
    </source>
</evidence>
<accession>A0AAN6GA11</accession>
<keyword evidence="3" id="KW-1185">Reference proteome</keyword>
<evidence type="ECO:0000313" key="2">
    <source>
        <dbReference type="EMBL" id="KAK0527118.1"/>
    </source>
</evidence>
<organism evidence="2 3">
    <name type="scientific">Tilletia horrida</name>
    <dbReference type="NCBI Taxonomy" id="155126"/>
    <lineage>
        <taxon>Eukaryota</taxon>
        <taxon>Fungi</taxon>
        <taxon>Dikarya</taxon>
        <taxon>Basidiomycota</taxon>
        <taxon>Ustilaginomycotina</taxon>
        <taxon>Exobasidiomycetes</taxon>
        <taxon>Tilletiales</taxon>
        <taxon>Tilletiaceae</taxon>
        <taxon>Tilletia</taxon>
    </lineage>
</organism>
<proteinExistence type="predicted"/>
<feature type="region of interest" description="Disordered" evidence="1">
    <location>
        <begin position="1"/>
        <end position="67"/>
    </location>
</feature>
<evidence type="ECO:0000313" key="3">
    <source>
        <dbReference type="Proteomes" id="UP001176521"/>
    </source>
</evidence>
<protein>
    <submittedName>
        <fullName evidence="2">Uncharacterized protein</fullName>
    </submittedName>
</protein>